<dbReference type="InterPro" id="IPR018044">
    <property type="entry name" value="Peptidase_S11"/>
</dbReference>
<comment type="pathway">
    <text evidence="2">Cell wall biogenesis; peptidoglycan biosynthesis.</text>
</comment>
<dbReference type="GO" id="GO:0006508">
    <property type="term" value="P:proteolysis"/>
    <property type="evidence" value="ECO:0007669"/>
    <property type="project" value="UniProtKB-KW"/>
</dbReference>
<proteinExistence type="inferred from homology"/>
<evidence type="ECO:0000256" key="10">
    <source>
        <dbReference type="ARBA" id="ARBA00022984"/>
    </source>
</evidence>
<dbReference type="Gene3D" id="3.40.710.10">
    <property type="entry name" value="DD-peptidase/beta-lactamase superfamily"/>
    <property type="match status" value="1"/>
</dbReference>
<evidence type="ECO:0000256" key="15">
    <source>
        <dbReference type="RuleBase" id="RU004016"/>
    </source>
</evidence>
<accession>A0A9D2E4T7</accession>
<evidence type="ECO:0000313" key="18">
    <source>
        <dbReference type="EMBL" id="HIZ31213.1"/>
    </source>
</evidence>
<feature type="binding site" evidence="14">
    <location>
        <position position="233"/>
    </location>
    <ligand>
        <name>substrate</name>
    </ligand>
</feature>
<name>A0A9D2E4T7_9FIRM</name>
<dbReference type="PANTHER" id="PTHR21581">
    <property type="entry name" value="D-ALANYL-D-ALANINE CARBOXYPEPTIDASE"/>
    <property type="match status" value="1"/>
</dbReference>
<keyword evidence="9" id="KW-0133">Cell shape</keyword>
<dbReference type="SUPFAM" id="SSF69189">
    <property type="entry name" value="Penicillin-binding protein associated domain"/>
    <property type="match status" value="1"/>
</dbReference>
<dbReference type="Gene3D" id="2.60.410.10">
    <property type="entry name" value="D-Ala-D-Ala carboxypeptidase, C-terminal domain"/>
    <property type="match status" value="1"/>
</dbReference>
<dbReference type="GO" id="GO:0009002">
    <property type="term" value="F:serine-type D-Ala-D-Ala carboxypeptidase activity"/>
    <property type="evidence" value="ECO:0007669"/>
    <property type="project" value="UniProtKB-EC"/>
</dbReference>
<evidence type="ECO:0000256" key="8">
    <source>
        <dbReference type="ARBA" id="ARBA00022801"/>
    </source>
</evidence>
<comment type="catalytic activity">
    <reaction evidence="12">
        <text>Preferential cleavage: (Ac)2-L-Lys-D-Ala-|-D-Ala. Also transpeptidation of peptidyl-alanyl moieties that are N-acyl substituents of D-alanine.</text>
        <dbReference type="EC" id="3.4.16.4"/>
    </reaction>
</comment>
<feature type="active site" evidence="13">
    <location>
        <position position="129"/>
    </location>
</feature>
<feature type="active site" description="Acyl-ester intermediate" evidence="13">
    <location>
        <position position="69"/>
    </location>
</feature>
<feature type="active site" description="Proton acceptor" evidence="13">
    <location>
        <position position="72"/>
    </location>
</feature>
<evidence type="ECO:0000256" key="16">
    <source>
        <dbReference type="SAM" id="SignalP"/>
    </source>
</evidence>
<dbReference type="Proteomes" id="UP000824035">
    <property type="component" value="Unassembled WGS sequence"/>
</dbReference>
<evidence type="ECO:0000256" key="3">
    <source>
        <dbReference type="ARBA" id="ARBA00007164"/>
    </source>
</evidence>
<reference evidence="18" key="1">
    <citation type="journal article" date="2021" name="PeerJ">
        <title>Extensive microbial diversity within the chicken gut microbiome revealed by metagenomics and culture.</title>
        <authorList>
            <person name="Gilroy R."/>
            <person name="Ravi A."/>
            <person name="Getino M."/>
            <person name="Pursley I."/>
            <person name="Horton D.L."/>
            <person name="Alikhan N.F."/>
            <person name="Baker D."/>
            <person name="Gharbi K."/>
            <person name="Hall N."/>
            <person name="Watson M."/>
            <person name="Adriaenssens E.M."/>
            <person name="Foster-Nyarko E."/>
            <person name="Jarju S."/>
            <person name="Secka A."/>
            <person name="Antonio M."/>
            <person name="Oren A."/>
            <person name="Chaudhuri R.R."/>
            <person name="La Ragione R."/>
            <person name="Hildebrand F."/>
            <person name="Pallen M.J."/>
        </authorList>
    </citation>
    <scope>NUCLEOTIDE SEQUENCE</scope>
    <source>
        <strain evidence="18">ChiGjej4B4-18154</strain>
    </source>
</reference>
<keyword evidence="5 18" id="KW-0121">Carboxypeptidase</keyword>
<evidence type="ECO:0000256" key="5">
    <source>
        <dbReference type="ARBA" id="ARBA00022645"/>
    </source>
</evidence>
<sequence length="390" mass="40773">MLKKRLLALALCCVLAAALCMPAAAEPLAAGRFALPDFDVPCRAAVLIDLSSGTVLYEKEPDTPMPIASITKVMTLLLTFEAIEAGKVSLQDTVPVSDHAYNMGGSQIWLEPGETFTLDEMIKAICVSSANDAAVAVAEFIGGSEPAFAELMNQKAAQLGMTNTAFKNACGLDEAGHLSTARDVAIMSREVLLNHPRITDYTTIWMDTLRGGQTQLLNTNKLLKRYQGVTGLKTGTTSGAGVCISASASRDGLDLLAVVLGAASSNERFDAATALLDYGFANFENVAAPAPENAPASLPVTGGAQETVELRYAAPEKILVQKGESAALAAELELPQTLAAPLAEGQQVGTVTVYSGETALGSWPVTAASAVQPMTMRLGFERLLAALTAH</sequence>
<dbReference type="EC" id="3.4.16.4" evidence="4"/>
<comment type="caution">
    <text evidence="18">The sequence shown here is derived from an EMBL/GenBank/DDBJ whole genome shotgun (WGS) entry which is preliminary data.</text>
</comment>
<organism evidence="18 19">
    <name type="scientific">Candidatus Allofournierella merdipullorum</name>
    <dbReference type="NCBI Taxonomy" id="2838595"/>
    <lineage>
        <taxon>Bacteria</taxon>
        <taxon>Bacillati</taxon>
        <taxon>Bacillota</taxon>
        <taxon>Clostridia</taxon>
        <taxon>Eubacteriales</taxon>
        <taxon>Oscillospiraceae</taxon>
        <taxon>Allofournierella</taxon>
    </lineage>
</organism>
<dbReference type="AlphaFoldDB" id="A0A9D2E4T7"/>
<keyword evidence="8" id="KW-0378">Hydrolase</keyword>
<dbReference type="GO" id="GO:0009252">
    <property type="term" value="P:peptidoglycan biosynthetic process"/>
    <property type="evidence" value="ECO:0007669"/>
    <property type="project" value="UniProtKB-KW"/>
</dbReference>
<dbReference type="EMBL" id="DXBV01000081">
    <property type="protein sequence ID" value="HIZ31213.1"/>
    <property type="molecule type" value="Genomic_DNA"/>
</dbReference>
<feature type="domain" description="Peptidase S11 D-Ala-D-Ala carboxypeptidase A C-terminal" evidence="17">
    <location>
        <begin position="283"/>
        <end position="373"/>
    </location>
</feature>
<evidence type="ECO:0000313" key="19">
    <source>
        <dbReference type="Proteomes" id="UP000824035"/>
    </source>
</evidence>
<dbReference type="SUPFAM" id="SSF56601">
    <property type="entry name" value="beta-lactamase/transpeptidase-like"/>
    <property type="match status" value="1"/>
</dbReference>
<evidence type="ECO:0000256" key="13">
    <source>
        <dbReference type="PIRSR" id="PIRSR618044-1"/>
    </source>
</evidence>
<feature type="chain" id="PRO_5039643750" description="serine-type D-Ala-D-Ala carboxypeptidase" evidence="16">
    <location>
        <begin position="26"/>
        <end position="390"/>
    </location>
</feature>
<dbReference type="GO" id="GO:0071555">
    <property type="term" value="P:cell wall organization"/>
    <property type="evidence" value="ECO:0007669"/>
    <property type="project" value="UniProtKB-KW"/>
</dbReference>
<evidence type="ECO:0000256" key="9">
    <source>
        <dbReference type="ARBA" id="ARBA00022960"/>
    </source>
</evidence>
<evidence type="ECO:0000256" key="4">
    <source>
        <dbReference type="ARBA" id="ARBA00012448"/>
    </source>
</evidence>
<dbReference type="InterPro" id="IPR001967">
    <property type="entry name" value="Peptidase_S11_N"/>
</dbReference>
<evidence type="ECO:0000256" key="12">
    <source>
        <dbReference type="ARBA" id="ARBA00034000"/>
    </source>
</evidence>
<protein>
    <recommendedName>
        <fullName evidence="4">serine-type D-Ala-D-Ala carboxypeptidase</fullName>
        <ecNumber evidence="4">3.4.16.4</ecNumber>
    </recommendedName>
</protein>
<dbReference type="InterPro" id="IPR015956">
    <property type="entry name" value="Peniciliin-bd_prot_C_sf"/>
</dbReference>
<evidence type="ECO:0000256" key="1">
    <source>
        <dbReference type="ARBA" id="ARBA00003217"/>
    </source>
</evidence>
<dbReference type="Pfam" id="PF00768">
    <property type="entry name" value="Peptidase_S11"/>
    <property type="match status" value="1"/>
</dbReference>
<evidence type="ECO:0000256" key="7">
    <source>
        <dbReference type="ARBA" id="ARBA00022729"/>
    </source>
</evidence>
<evidence type="ECO:0000259" key="17">
    <source>
        <dbReference type="SMART" id="SM00936"/>
    </source>
</evidence>
<dbReference type="PANTHER" id="PTHR21581:SF6">
    <property type="entry name" value="TRAFFICKING PROTEIN PARTICLE COMPLEX SUBUNIT 12"/>
    <property type="match status" value="1"/>
</dbReference>
<keyword evidence="11" id="KW-0961">Cell wall biogenesis/degradation</keyword>
<feature type="signal peptide" evidence="16">
    <location>
        <begin position="1"/>
        <end position="25"/>
    </location>
</feature>
<evidence type="ECO:0000256" key="2">
    <source>
        <dbReference type="ARBA" id="ARBA00004752"/>
    </source>
</evidence>
<keyword evidence="7 16" id="KW-0732">Signal</keyword>
<comment type="similarity">
    <text evidence="3 15">Belongs to the peptidase S11 family.</text>
</comment>
<dbReference type="SMART" id="SM00936">
    <property type="entry name" value="PBP5_C"/>
    <property type="match status" value="1"/>
</dbReference>
<keyword evidence="6" id="KW-0645">Protease</keyword>
<dbReference type="GO" id="GO:0008360">
    <property type="term" value="P:regulation of cell shape"/>
    <property type="evidence" value="ECO:0007669"/>
    <property type="project" value="UniProtKB-KW"/>
</dbReference>
<gene>
    <name evidence="18" type="ORF">H9813_08315</name>
</gene>
<evidence type="ECO:0000256" key="6">
    <source>
        <dbReference type="ARBA" id="ARBA00022670"/>
    </source>
</evidence>
<dbReference type="PRINTS" id="PR00725">
    <property type="entry name" value="DADACBPTASE1"/>
</dbReference>
<reference evidence="18" key="2">
    <citation type="submission" date="2021-04" db="EMBL/GenBank/DDBJ databases">
        <authorList>
            <person name="Gilroy R."/>
        </authorList>
    </citation>
    <scope>NUCLEOTIDE SEQUENCE</scope>
    <source>
        <strain evidence="18">ChiGjej4B4-18154</strain>
    </source>
</reference>
<evidence type="ECO:0000256" key="11">
    <source>
        <dbReference type="ARBA" id="ARBA00023316"/>
    </source>
</evidence>
<dbReference type="InterPro" id="IPR037167">
    <property type="entry name" value="Peptidase_S11_C_sf"/>
</dbReference>
<dbReference type="Pfam" id="PF07943">
    <property type="entry name" value="PBP5_C"/>
    <property type="match status" value="1"/>
</dbReference>
<keyword evidence="10" id="KW-0573">Peptidoglycan synthesis</keyword>
<comment type="function">
    <text evidence="1">Removes C-terminal D-alanyl residues from sugar-peptide cell wall precursors.</text>
</comment>
<dbReference type="InterPro" id="IPR012907">
    <property type="entry name" value="Peptidase_S11_C"/>
</dbReference>
<evidence type="ECO:0000256" key="14">
    <source>
        <dbReference type="PIRSR" id="PIRSR618044-2"/>
    </source>
</evidence>
<dbReference type="InterPro" id="IPR012338">
    <property type="entry name" value="Beta-lactam/transpept-like"/>
</dbReference>